<proteinExistence type="predicted"/>
<evidence type="ECO:0000313" key="3">
    <source>
        <dbReference type="Proteomes" id="UP000005237"/>
    </source>
</evidence>
<reference evidence="3" key="1">
    <citation type="submission" date="2010-08" db="EMBL/GenBank/DDBJ databases">
        <authorList>
            <consortium name="Caenorhabditis japonica Sequencing Consortium"/>
            <person name="Wilson R.K."/>
        </authorList>
    </citation>
    <scope>NUCLEOTIDE SEQUENCE [LARGE SCALE GENOMIC DNA]</scope>
    <source>
        <strain evidence="3">DF5081</strain>
    </source>
</reference>
<feature type="compositionally biased region" description="Basic residues" evidence="1">
    <location>
        <begin position="203"/>
        <end position="225"/>
    </location>
</feature>
<dbReference type="AlphaFoldDB" id="A0A8R1J1F5"/>
<dbReference type="Proteomes" id="UP000005237">
    <property type="component" value="Unassembled WGS sequence"/>
</dbReference>
<evidence type="ECO:0000256" key="1">
    <source>
        <dbReference type="SAM" id="MobiDB-lite"/>
    </source>
</evidence>
<feature type="region of interest" description="Disordered" evidence="1">
    <location>
        <begin position="187"/>
        <end position="263"/>
    </location>
</feature>
<feature type="region of interest" description="Disordered" evidence="1">
    <location>
        <begin position="1"/>
        <end position="140"/>
    </location>
</feature>
<name>A0A8R1J1F5_CAEJA</name>
<reference evidence="2" key="2">
    <citation type="submission" date="2022-06" db="UniProtKB">
        <authorList>
            <consortium name="EnsemblMetazoa"/>
        </authorList>
    </citation>
    <scope>IDENTIFICATION</scope>
    <source>
        <strain evidence="2">DF5081</strain>
    </source>
</reference>
<evidence type="ECO:0000313" key="2">
    <source>
        <dbReference type="EnsemblMetazoa" id="CJA43335.1"/>
    </source>
</evidence>
<feature type="compositionally biased region" description="Basic and acidic residues" evidence="1">
    <location>
        <begin position="68"/>
        <end position="78"/>
    </location>
</feature>
<keyword evidence="3" id="KW-1185">Reference proteome</keyword>
<accession>A0A8R1J1F5</accession>
<sequence>MMTALRKNSSADDPFLPSSSASSGLRKHRKKKKSIVEAQSNPVFVVSAEPPSPQSTSPKPQKRKKRSWRGENAARKLSEALPAALRSPTQILKRAKKPLGPSLSWDPEHRSRSPSMTRSRVHSDGSSETGVVVDGKAEEQDGGIVEEPRFELELTCVHCAMAADHRRRMLRTEIESAVMRLARRLGNGRSGWRDDSPSSPNHTTHHNHTVFPSTHRHTISSHHRGTTPDIVVSSISSDEEDHHSVDRYTSSELGNSLQTSEAR</sequence>
<feature type="compositionally biased region" description="Low complexity" evidence="1">
    <location>
        <begin position="227"/>
        <end position="236"/>
    </location>
</feature>
<feature type="compositionally biased region" description="Polar residues" evidence="1">
    <location>
        <begin position="247"/>
        <end position="263"/>
    </location>
</feature>
<dbReference type="EnsemblMetazoa" id="CJA43335.1">
    <property type="protein sequence ID" value="CJA43335.1"/>
    <property type="gene ID" value="WBGene00219183"/>
</dbReference>
<feature type="compositionally biased region" description="Polar residues" evidence="1">
    <location>
        <begin position="113"/>
        <end position="129"/>
    </location>
</feature>
<organism evidence="2 3">
    <name type="scientific">Caenorhabditis japonica</name>
    <dbReference type="NCBI Taxonomy" id="281687"/>
    <lineage>
        <taxon>Eukaryota</taxon>
        <taxon>Metazoa</taxon>
        <taxon>Ecdysozoa</taxon>
        <taxon>Nematoda</taxon>
        <taxon>Chromadorea</taxon>
        <taxon>Rhabditida</taxon>
        <taxon>Rhabditina</taxon>
        <taxon>Rhabditomorpha</taxon>
        <taxon>Rhabditoidea</taxon>
        <taxon>Rhabditidae</taxon>
        <taxon>Peloderinae</taxon>
        <taxon>Caenorhabditis</taxon>
    </lineage>
</organism>
<protein>
    <submittedName>
        <fullName evidence="2">Uncharacterized protein</fullName>
    </submittedName>
</protein>